<feature type="transmembrane region" description="Helical" evidence="8">
    <location>
        <begin position="74"/>
        <end position="93"/>
    </location>
</feature>
<dbReference type="RefSeq" id="WP_379574753.1">
    <property type="nucleotide sequence ID" value="NZ_JBHUFV010000035.1"/>
</dbReference>
<comment type="caution">
    <text evidence="9">The sequence shown here is derived from an EMBL/GenBank/DDBJ whole genome shotgun (WGS) entry which is preliminary data.</text>
</comment>
<protein>
    <submittedName>
        <fullName evidence="9">DoxX family protein</fullName>
    </submittedName>
</protein>
<evidence type="ECO:0000256" key="2">
    <source>
        <dbReference type="ARBA" id="ARBA00006679"/>
    </source>
</evidence>
<gene>
    <name evidence="9" type="ORF">ACFSKW_24635</name>
</gene>
<dbReference type="PANTHER" id="PTHR33452:SF1">
    <property type="entry name" value="INNER MEMBRANE PROTEIN YPHA-RELATED"/>
    <property type="match status" value="1"/>
</dbReference>
<proteinExistence type="inferred from homology"/>
<dbReference type="PANTHER" id="PTHR33452">
    <property type="entry name" value="OXIDOREDUCTASE CATD-RELATED"/>
    <property type="match status" value="1"/>
</dbReference>
<evidence type="ECO:0000313" key="10">
    <source>
        <dbReference type="Proteomes" id="UP001597368"/>
    </source>
</evidence>
<comment type="subcellular location">
    <subcellularLocation>
        <location evidence="1">Cell membrane</location>
        <topology evidence="1">Multi-pass membrane protein</topology>
    </subcellularLocation>
</comment>
<sequence length="178" mass="18950">MKRAVFDLAVLVGRVVIGVIFVAHGWQKFQGGLGAVTQMFTQMGIPMPGLSATFAAAAELLGGVCLILGLLVRLAALALAVDMVGAFVFVHGSKGVFVTSGGWELVGALAAGCVLLMAVGGGHFGIDGLFMRYTRKRAEQRDTDQQERERADGRPPMDIFDEPRRDDDLPPDAPPTRP</sequence>
<evidence type="ECO:0000256" key="5">
    <source>
        <dbReference type="ARBA" id="ARBA00022989"/>
    </source>
</evidence>
<feature type="transmembrane region" description="Helical" evidence="8">
    <location>
        <begin position="46"/>
        <end position="67"/>
    </location>
</feature>
<evidence type="ECO:0000313" key="9">
    <source>
        <dbReference type="EMBL" id="MFD1934664.1"/>
    </source>
</evidence>
<name>A0ABW4T2E5_9ACTN</name>
<evidence type="ECO:0000256" key="6">
    <source>
        <dbReference type="ARBA" id="ARBA00023136"/>
    </source>
</evidence>
<keyword evidence="3" id="KW-1003">Cell membrane</keyword>
<dbReference type="InterPro" id="IPR032808">
    <property type="entry name" value="DoxX"/>
</dbReference>
<feature type="transmembrane region" description="Helical" evidence="8">
    <location>
        <begin position="105"/>
        <end position="126"/>
    </location>
</feature>
<feature type="region of interest" description="Disordered" evidence="7">
    <location>
        <begin position="137"/>
        <end position="178"/>
    </location>
</feature>
<keyword evidence="10" id="KW-1185">Reference proteome</keyword>
<keyword evidence="4 8" id="KW-0812">Transmembrane</keyword>
<dbReference type="InterPro" id="IPR051907">
    <property type="entry name" value="DoxX-like_oxidoreductase"/>
</dbReference>
<evidence type="ECO:0000256" key="7">
    <source>
        <dbReference type="SAM" id="MobiDB-lite"/>
    </source>
</evidence>
<evidence type="ECO:0000256" key="3">
    <source>
        <dbReference type="ARBA" id="ARBA00022475"/>
    </source>
</evidence>
<keyword evidence="5 8" id="KW-1133">Transmembrane helix</keyword>
<organism evidence="9 10">
    <name type="scientific">Nonomuraea mangrovi</name>
    <dbReference type="NCBI Taxonomy" id="2316207"/>
    <lineage>
        <taxon>Bacteria</taxon>
        <taxon>Bacillati</taxon>
        <taxon>Actinomycetota</taxon>
        <taxon>Actinomycetes</taxon>
        <taxon>Streptosporangiales</taxon>
        <taxon>Streptosporangiaceae</taxon>
        <taxon>Nonomuraea</taxon>
    </lineage>
</organism>
<evidence type="ECO:0000256" key="8">
    <source>
        <dbReference type="SAM" id="Phobius"/>
    </source>
</evidence>
<evidence type="ECO:0000256" key="1">
    <source>
        <dbReference type="ARBA" id="ARBA00004651"/>
    </source>
</evidence>
<feature type="compositionally biased region" description="Basic and acidic residues" evidence="7">
    <location>
        <begin position="137"/>
        <end position="168"/>
    </location>
</feature>
<dbReference type="EMBL" id="JBHUFV010000035">
    <property type="protein sequence ID" value="MFD1934664.1"/>
    <property type="molecule type" value="Genomic_DNA"/>
</dbReference>
<reference evidence="10" key="1">
    <citation type="journal article" date="2019" name="Int. J. Syst. Evol. Microbiol.">
        <title>The Global Catalogue of Microorganisms (GCM) 10K type strain sequencing project: providing services to taxonomists for standard genome sequencing and annotation.</title>
        <authorList>
            <consortium name="The Broad Institute Genomics Platform"/>
            <consortium name="The Broad Institute Genome Sequencing Center for Infectious Disease"/>
            <person name="Wu L."/>
            <person name="Ma J."/>
        </authorList>
    </citation>
    <scope>NUCLEOTIDE SEQUENCE [LARGE SCALE GENOMIC DNA]</scope>
    <source>
        <strain evidence="10">ICMP 6774ER</strain>
    </source>
</reference>
<keyword evidence="6 8" id="KW-0472">Membrane</keyword>
<evidence type="ECO:0000256" key="4">
    <source>
        <dbReference type="ARBA" id="ARBA00022692"/>
    </source>
</evidence>
<feature type="transmembrane region" description="Helical" evidence="8">
    <location>
        <begin position="5"/>
        <end position="26"/>
    </location>
</feature>
<dbReference type="Proteomes" id="UP001597368">
    <property type="component" value="Unassembled WGS sequence"/>
</dbReference>
<accession>A0ABW4T2E5</accession>
<dbReference type="Pfam" id="PF07681">
    <property type="entry name" value="DoxX"/>
    <property type="match status" value="1"/>
</dbReference>
<comment type="similarity">
    <text evidence="2">Belongs to the DoxX family.</text>
</comment>